<dbReference type="OrthoDB" id="9871583at2"/>
<evidence type="ECO:0008006" key="3">
    <source>
        <dbReference type="Google" id="ProtNLM"/>
    </source>
</evidence>
<evidence type="ECO:0000313" key="2">
    <source>
        <dbReference type="Proteomes" id="UP000250831"/>
    </source>
</evidence>
<accession>A0A363P0B1</accession>
<reference evidence="1 2" key="1">
    <citation type="submission" date="2018-04" db="EMBL/GenBank/DDBJ databases">
        <title>Sphingobacterium sp. M46 Genome.</title>
        <authorList>
            <person name="Cheng J."/>
            <person name="Li Y."/>
        </authorList>
    </citation>
    <scope>NUCLEOTIDE SEQUENCE [LARGE SCALE GENOMIC DNA]</scope>
    <source>
        <strain evidence="1 2">M46</strain>
    </source>
</reference>
<organism evidence="1 2">
    <name type="scientific">Sphingobacterium athyrii</name>
    <dbReference type="NCBI Taxonomy" id="2152717"/>
    <lineage>
        <taxon>Bacteria</taxon>
        <taxon>Pseudomonadati</taxon>
        <taxon>Bacteroidota</taxon>
        <taxon>Sphingobacteriia</taxon>
        <taxon>Sphingobacteriales</taxon>
        <taxon>Sphingobacteriaceae</taxon>
        <taxon>Sphingobacterium</taxon>
    </lineage>
</organism>
<dbReference type="RefSeq" id="WP_108632729.1">
    <property type="nucleotide sequence ID" value="NZ_QCXX01000001.1"/>
</dbReference>
<comment type="caution">
    <text evidence="1">The sequence shown here is derived from an EMBL/GenBank/DDBJ whole genome shotgun (WGS) entry which is preliminary data.</text>
</comment>
<protein>
    <recommendedName>
        <fullName evidence="3">Lipoprotein</fullName>
    </recommendedName>
</protein>
<name>A0A363P0B1_9SPHI</name>
<dbReference type="Proteomes" id="UP000250831">
    <property type="component" value="Unassembled WGS sequence"/>
</dbReference>
<sequence length="117" mass="13700">MKRIIILTCILALIIGCTSTGDKNESINRYWKELTTAQSNQKELKILEEFRVYLSNEHISYEVFGEHGKDSLLNLITVPNSYTPESITMKFYYEDKIDTKHGWKPKDPNNAFYLFNE</sequence>
<gene>
    <name evidence="1" type="ORF">DCO56_05705</name>
</gene>
<dbReference type="AlphaFoldDB" id="A0A363P0B1"/>
<dbReference type="EMBL" id="QCXX01000001">
    <property type="protein sequence ID" value="PUV26437.1"/>
    <property type="molecule type" value="Genomic_DNA"/>
</dbReference>
<evidence type="ECO:0000313" key="1">
    <source>
        <dbReference type="EMBL" id="PUV26437.1"/>
    </source>
</evidence>
<proteinExistence type="predicted"/>
<keyword evidence="2" id="KW-1185">Reference proteome</keyword>
<dbReference type="PROSITE" id="PS51257">
    <property type="entry name" value="PROKAR_LIPOPROTEIN"/>
    <property type="match status" value="1"/>
</dbReference>